<dbReference type="EMBL" id="MU277280">
    <property type="protein sequence ID" value="KAI0055762.1"/>
    <property type="molecule type" value="Genomic_DNA"/>
</dbReference>
<organism evidence="1 2">
    <name type="scientific">Artomyces pyxidatus</name>
    <dbReference type="NCBI Taxonomy" id="48021"/>
    <lineage>
        <taxon>Eukaryota</taxon>
        <taxon>Fungi</taxon>
        <taxon>Dikarya</taxon>
        <taxon>Basidiomycota</taxon>
        <taxon>Agaricomycotina</taxon>
        <taxon>Agaricomycetes</taxon>
        <taxon>Russulales</taxon>
        <taxon>Auriscalpiaceae</taxon>
        <taxon>Artomyces</taxon>
    </lineage>
</organism>
<evidence type="ECO:0000313" key="2">
    <source>
        <dbReference type="Proteomes" id="UP000814140"/>
    </source>
</evidence>
<name>A0ACB8SHL2_9AGAM</name>
<sequence length="392" mass="41575">MSPSSLRGARERDRRHLFRELVAALRVSLHDAQHEHLRGHALRTATVSEKVRRGGIGRTPHTPATVAKKITTALCRPVLTTDAMPVSVLGGVLLTTSAAAPCLKLAYSLGWLNLLLEDHLQEPLGATSSQDEAVLLKNREKLRYSTKVPDSEQLTVPPNKIPGSGGLTVPPRLHALIAKAGTGFLTSKKDAAEFRALYHQQIPDLRIRLFSPFAQACLLGRRDAVAKAVLTGQAPPLDSTATPYGFSYAALVVAGSNLPGHPDPPPASHYVELLDFLLHPAVVPGCPPDAADIARSTALAEAAGSDAACNAALIRVLVARGADIDHRDIFGDTPIKKAIAGANLDAVDVLMELGADITIPDAAGVPVEEVLERARPDVAELVVDWLAARQGT</sequence>
<dbReference type="Proteomes" id="UP000814140">
    <property type="component" value="Unassembled WGS sequence"/>
</dbReference>
<reference evidence="1" key="2">
    <citation type="journal article" date="2022" name="New Phytol.">
        <title>Evolutionary transition to the ectomycorrhizal habit in the genomes of a hyperdiverse lineage of mushroom-forming fungi.</title>
        <authorList>
            <person name="Looney B."/>
            <person name="Miyauchi S."/>
            <person name="Morin E."/>
            <person name="Drula E."/>
            <person name="Courty P.E."/>
            <person name="Kohler A."/>
            <person name="Kuo A."/>
            <person name="LaButti K."/>
            <person name="Pangilinan J."/>
            <person name="Lipzen A."/>
            <person name="Riley R."/>
            <person name="Andreopoulos W."/>
            <person name="He G."/>
            <person name="Johnson J."/>
            <person name="Nolan M."/>
            <person name="Tritt A."/>
            <person name="Barry K.W."/>
            <person name="Grigoriev I.V."/>
            <person name="Nagy L.G."/>
            <person name="Hibbett D."/>
            <person name="Henrissat B."/>
            <person name="Matheny P.B."/>
            <person name="Labbe J."/>
            <person name="Martin F.M."/>
        </authorList>
    </citation>
    <scope>NUCLEOTIDE SEQUENCE</scope>
    <source>
        <strain evidence="1">HHB10654</strain>
    </source>
</reference>
<protein>
    <submittedName>
        <fullName evidence="1">Uncharacterized protein</fullName>
    </submittedName>
</protein>
<keyword evidence="2" id="KW-1185">Reference proteome</keyword>
<comment type="caution">
    <text evidence="1">The sequence shown here is derived from an EMBL/GenBank/DDBJ whole genome shotgun (WGS) entry which is preliminary data.</text>
</comment>
<proteinExistence type="predicted"/>
<accession>A0ACB8SHL2</accession>
<reference evidence="1" key="1">
    <citation type="submission" date="2021-03" db="EMBL/GenBank/DDBJ databases">
        <authorList>
            <consortium name="DOE Joint Genome Institute"/>
            <person name="Ahrendt S."/>
            <person name="Looney B.P."/>
            <person name="Miyauchi S."/>
            <person name="Morin E."/>
            <person name="Drula E."/>
            <person name="Courty P.E."/>
            <person name="Chicoki N."/>
            <person name="Fauchery L."/>
            <person name="Kohler A."/>
            <person name="Kuo A."/>
            <person name="Labutti K."/>
            <person name="Pangilinan J."/>
            <person name="Lipzen A."/>
            <person name="Riley R."/>
            <person name="Andreopoulos W."/>
            <person name="He G."/>
            <person name="Johnson J."/>
            <person name="Barry K.W."/>
            <person name="Grigoriev I.V."/>
            <person name="Nagy L."/>
            <person name="Hibbett D."/>
            <person name="Henrissat B."/>
            <person name="Matheny P.B."/>
            <person name="Labbe J."/>
            <person name="Martin F."/>
        </authorList>
    </citation>
    <scope>NUCLEOTIDE SEQUENCE</scope>
    <source>
        <strain evidence="1">HHB10654</strain>
    </source>
</reference>
<gene>
    <name evidence="1" type="ORF">BV25DRAFT_1921560</name>
</gene>
<evidence type="ECO:0000313" key="1">
    <source>
        <dbReference type="EMBL" id="KAI0055762.1"/>
    </source>
</evidence>